<comment type="subcellular location">
    <subcellularLocation>
        <location evidence="1">Membrane</location>
        <topology evidence="1">Single-pass membrane protein</topology>
    </subcellularLocation>
</comment>
<sequence length="290" mass="30351">MDFRDDAQLDSSQVEDGRGGGFPGGGLAVGGGAVGVIVTIIALVFGLDLGGGGGGGTGTQPLPSGTGANLASQCKTGSDADQRDDCRIVGIVNSVQSYWSGQFKESGRQYTKASTRLFSQAVNTACGQATSDVGPFYCPGDKKVYLDLTFFQQLKSQFGAEGGPFAQAYVVAHEYGHHVQDLLGTMDKVGSKTGAQSGSVRLELQADCYAGVWSKHAASTGYITALTDQDIEQALDAAQAVGDDRIQQKARGRVDPDSFTHGTAEQRKKWFTTGYESGDAQRCDTFSGSV</sequence>
<protein>
    <submittedName>
        <fullName evidence="7">Zinc metallopeptidase</fullName>
    </submittedName>
</protein>
<evidence type="ECO:0000256" key="2">
    <source>
        <dbReference type="ARBA" id="ARBA00022692"/>
    </source>
</evidence>
<feature type="transmembrane region" description="Helical" evidence="6">
    <location>
        <begin position="27"/>
        <end position="47"/>
    </location>
</feature>
<keyword evidence="4 6" id="KW-0472">Membrane</keyword>
<evidence type="ECO:0000256" key="6">
    <source>
        <dbReference type="SAM" id="Phobius"/>
    </source>
</evidence>
<dbReference type="PANTHER" id="PTHR30168">
    <property type="entry name" value="PUTATIVE MEMBRANE PROTEIN YPFJ"/>
    <property type="match status" value="1"/>
</dbReference>
<keyword evidence="3 6" id="KW-1133">Transmembrane helix</keyword>
<keyword evidence="8" id="KW-1185">Reference proteome</keyword>
<dbReference type="Pfam" id="PF04228">
    <property type="entry name" value="Zn_peptidase"/>
    <property type="match status" value="1"/>
</dbReference>
<dbReference type="PANTHER" id="PTHR30168:SF0">
    <property type="entry name" value="INNER MEMBRANE PROTEIN"/>
    <property type="match status" value="1"/>
</dbReference>
<dbReference type="SUPFAM" id="SSF55486">
    <property type="entry name" value="Metalloproteases ('zincins'), catalytic domain"/>
    <property type="match status" value="1"/>
</dbReference>
<gene>
    <name evidence="7" type="ORF">K1Y72_31840</name>
</gene>
<evidence type="ECO:0000313" key="7">
    <source>
        <dbReference type="EMBL" id="MBW8486997.1"/>
    </source>
</evidence>
<evidence type="ECO:0000256" key="3">
    <source>
        <dbReference type="ARBA" id="ARBA00022989"/>
    </source>
</evidence>
<comment type="caution">
    <text evidence="7">The sequence shown here is derived from an EMBL/GenBank/DDBJ whole genome shotgun (WGS) entry which is preliminary data.</text>
</comment>
<reference evidence="7 8" key="1">
    <citation type="submission" date="2021-07" db="EMBL/GenBank/DDBJ databases">
        <title>Actinomadura sp. PM05-2 isolated from lichen.</title>
        <authorList>
            <person name="Somphong A."/>
            <person name="Phongsopitanun W."/>
            <person name="Tanasupawat S."/>
            <person name="Peongsungnone V."/>
        </authorList>
    </citation>
    <scope>NUCLEOTIDE SEQUENCE [LARGE SCALE GENOMIC DNA]</scope>
    <source>
        <strain evidence="7 8">PM05-2</strain>
    </source>
</reference>
<evidence type="ECO:0000313" key="8">
    <source>
        <dbReference type="Proteomes" id="UP000774570"/>
    </source>
</evidence>
<name>A0ABS7G2Q1_9ACTN</name>
<dbReference type="EMBL" id="JAIBOA010000029">
    <property type="protein sequence ID" value="MBW8486997.1"/>
    <property type="molecule type" value="Genomic_DNA"/>
</dbReference>
<keyword evidence="2 6" id="KW-0812">Transmembrane</keyword>
<dbReference type="RefSeq" id="WP_220170238.1">
    <property type="nucleotide sequence ID" value="NZ_JAIBOA010000029.1"/>
</dbReference>
<accession>A0ABS7G2Q1</accession>
<feature type="region of interest" description="Disordered" evidence="5">
    <location>
        <begin position="1"/>
        <end position="21"/>
    </location>
</feature>
<organism evidence="7 8">
    <name type="scientific">Actinomadura parmotrematis</name>
    <dbReference type="NCBI Taxonomy" id="2864039"/>
    <lineage>
        <taxon>Bacteria</taxon>
        <taxon>Bacillati</taxon>
        <taxon>Actinomycetota</taxon>
        <taxon>Actinomycetes</taxon>
        <taxon>Streptosporangiales</taxon>
        <taxon>Thermomonosporaceae</taxon>
        <taxon>Actinomadura</taxon>
    </lineage>
</organism>
<dbReference type="Proteomes" id="UP000774570">
    <property type="component" value="Unassembled WGS sequence"/>
</dbReference>
<evidence type="ECO:0000256" key="1">
    <source>
        <dbReference type="ARBA" id="ARBA00004167"/>
    </source>
</evidence>
<dbReference type="InterPro" id="IPR007343">
    <property type="entry name" value="Uncharacterised_pept_Zn_put"/>
</dbReference>
<evidence type="ECO:0000256" key="4">
    <source>
        <dbReference type="ARBA" id="ARBA00023136"/>
    </source>
</evidence>
<evidence type="ECO:0000256" key="5">
    <source>
        <dbReference type="SAM" id="MobiDB-lite"/>
    </source>
</evidence>
<feature type="region of interest" description="Disordered" evidence="5">
    <location>
        <begin position="56"/>
        <end position="81"/>
    </location>
</feature>
<proteinExistence type="predicted"/>